<evidence type="ECO:0000256" key="1">
    <source>
        <dbReference type="SAM" id="MobiDB-lite"/>
    </source>
</evidence>
<organism evidence="2">
    <name type="scientific">uncultured Thermomicrobiales bacterium</name>
    <dbReference type="NCBI Taxonomy" id="1645740"/>
    <lineage>
        <taxon>Bacteria</taxon>
        <taxon>Pseudomonadati</taxon>
        <taxon>Thermomicrobiota</taxon>
        <taxon>Thermomicrobia</taxon>
        <taxon>Thermomicrobiales</taxon>
        <taxon>environmental samples</taxon>
    </lineage>
</organism>
<feature type="compositionally biased region" description="Basic residues" evidence="1">
    <location>
        <begin position="294"/>
        <end position="309"/>
    </location>
</feature>
<feature type="non-terminal residue" evidence="2">
    <location>
        <position position="386"/>
    </location>
</feature>
<dbReference type="GO" id="GO:0008726">
    <property type="term" value="F:alkanesulfonate monooxygenase activity"/>
    <property type="evidence" value="ECO:0007669"/>
    <property type="project" value="UniProtKB-EC"/>
</dbReference>
<gene>
    <name evidence="2" type="ORF">AVDCRST_MAG19-946</name>
</gene>
<protein>
    <submittedName>
        <fullName evidence="2">Alkanesulfonate monooxygenase</fullName>
        <ecNumber evidence="2">1.14.14.5</ecNumber>
    </submittedName>
</protein>
<keyword evidence="2" id="KW-0560">Oxidoreductase</keyword>
<keyword evidence="2" id="KW-0503">Monooxygenase</keyword>
<dbReference type="AlphaFoldDB" id="A0A6J4UPG8"/>
<feature type="region of interest" description="Disordered" evidence="1">
    <location>
        <begin position="1"/>
        <end position="168"/>
    </location>
</feature>
<feature type="region of interest" description="Disordered" evidence="1">
    <location>
        <begin position="184"/>
        <end position="386"/>
    </location>
</feature>
<reference evidence="2" key="1">
    <citation type="submission" date="2020-02" db="EMBL/GenBank/DDBJ databases">
        <authorList>
            <person name="Meier V. D."/>
        </authorList>
    </citation>
    <scope>NUCLEOTIDE SEQUENCE</scope>
    <source>
        <strain evidence="2">AVDCRST_MAG19</strain>
    </source>
</reference>
<evidence type="ECO:0000313" key="2">
    <source>
        <dbReference type="EMBL" id="CAA9553153.1"/>
    </source>
</evidence>
<dbReference type="EMBL" id="CADCWL010000040">
    <property type="protein sequence ID" value="CAA9553153.1"/>
    <property type="molecule type" value="Genomic_DNA"/>
</dbReference>
<dbReference type="EC" id="1.14.14.5" evidence="2"/>
<feature type="compositionally biased region" description="Gly residues" evidence="1">
    <location>
        <begin position="249"/>
        <end position="260"/>
    </location>
</feature>
<feature type="compositionally biased region" description="Gly residues" evidence="1">
    <location>
        <begin position="139"/>
        <end position="157"/>
    </location>
</feature>
<feature type="compositionally biased region" description="Basic and acidic residues" evidence="1">
    <location>
        <begin position="1"/>
        <end position="28"/>
    </location>
</feature>
<feature type="compositionally biased region" description="Basic and acidic residues" evidence="1">
    <location>
        <begin position="90"/>
        <end position="104"/>
    </location>
</feature>
<proteinExistence type="predicted"/>
<feature type="compositionally biased region" description="Basic and acidic residues" evidence="1">
    <location>
        <begin position="45"/>
        <end position="72"/>
    </location>
</feature>
<sequence>GRLVVHPDARRRAVSGDERGGAGDEPRLHAAGGAGGRRPGVRRRAAADRVELRGRVAGRQVDDPGHEADEVPGRAAAGVDVADAGSADDGDLRPPQRRAADDQRRHRRRPGRDGGGRAAPRPRRPLRSDGRVPRDLAPGDGGGQGRLRGGAPPGRGGKTPDPGGAAAAPAALLRGVVAGGTAGCRQARRPLPDLGRAAGAGCREDPLRPPLGRGGGADDALRHPPPRRGPGDGAEGVGRRRVADQPPGRGDGGAGAGGLRPHGLPRAGADAPAAQRGPEEPGDQPEPVGGGRARPGRGRHGAGRRRRHGRGPDRGVPGVGDRHVHLQRLPAPGGGVPDGGAPLPEARDGARGVRARRWPGRTGFVHWGDSRQPRAAGARQGAGGGV</sequence>
<name>A0A6J4UPG8_9BACT</name>
<feature type="non-terminal residue" evidence="2">
    <location>
        <position position="1"/>
    </location>
</feature>
<feature type="compositionally biased region" description="Low complexity" evidence="1">
    <location>
        <begin position="159"/>
        <end position="168"/>
    </location>
</feature>
<accession>A0A6J4UPG8</accession>
<feature type="compositionally biased region" description="Low complexity" evidence="1">
    <location>
        <begin position="75"/>
        <end position="87"/>
    </location>
</feature>